<dbReference type="EMBL" id="CP002868">
    <property type="protein sequence ID" value="AEJ18374.1"/>
    <property type="molecule type" value="Genomic_DNA"/>
</dbReference>
<dbReference type="SUPFAM" id="SSF49363">
    <property type="entry name" value="Purple acid phosphatase, N-terminal domain"/>
    <property type="match status" value="1"/>
</dbReference>
<dbReference type="Pfam" id="PF00149">
    <property type="entry name" value="Metallophos"/>
    <property type="match status" value="1"/>
</dbReference>
<dbReference type="eggNOG" id="COG1409">
    <property type="taxonomic scope" value="Bacteria"/>
</dbReference>
<dbReference type="HOGENOM" id="CLU_433404_0_0_12"/>
<dbReference type="eggNOG" id="COG3211">
    <property type="taxonomic scope" value="Bacteria"/>
</dbReference>
<dbReference type="KEGG" id="scd:Spica_0206"/>
<dbReference type="InterPro" id="IPR008979">
    <property type="entry name" value="Galactose-bd-like_sf"/>
</dbReference>
<dbReference type="SUPFAM" id="SSF49785">
    <property type="entry name" value="Galactose-binding domain-like"/>
    <property type="match status" value="1"/>
</dbReference>
<dbReference type="STRING" id="744872.Spica_0206"/>
<dbReference type="AlphaFoldDB" id="F8EYE2"/>
<keyword evidence="5" id="KW-1185">Reference proteome</keyword>
<dbReference type="GO" id="GO:0003993">
    <property type="term" value="F:acid phosphatase activity"/>
    <property type="evidence" value="ECO:0007669"/>
    <property type="project" value="InterPro"/>
</dbReference>
<dbReference type="OrthoDB" id="9801383at2"/>
<dbReference type="Gene3D" id="2.60.120.260">
    <property type="entry name" value="Galactose-binding domain-like"/>
    <property type="match status" value="1"/>
</dbReference>
<feature type="domain" description="Calcineurin-like phosphoesterase" evidence="2">
    <location>
        <begin position="353"/>
        <end position="531"/>
    </location>
</feature>
<evidence type="ECO:0000313" key="5">
    <source>
        <dbReference type="Proteomes" id="UP000000503"/>
    </source>
</evidence>
<dbReference type="Proteomes" id="UP000000503">
    <property type="component" value="Chromosome"/>
</dbReference>
<dbReference type="InterPro" id="IPR004843">
    <property type="entry name" value="Calcineurin-like_PHP"/>
</dbReference>
<feature type="domain" description="Purple acid phosphatase N-terminal" evidence="3">
    <location>
        <begin position="230"/>
        <end position="324"/>
    </location>
</feature>
<dbReference type="Pfam" id="PF16656">
    <property type="entry name" value="Pur_ac_phosph_N"/>
    <property type="match status" value="1"/>
</dbReference>
<dbReference type="InterPro" id="IPR015914">
    <property type="entry name" value="PAPs_N"/>
</dbReference>
<reference evidence="5" key="1">
    <citation type="journal article" date="2013" name="Stand. Genomic Sci.">
        <title>Genome sequence of the thermophilic fresh-water bacterium Spirochaeta caldaria type strain (H1(T)), reclassification of Spirochaeta caldaria, Spirochaeta stenostrepta, and Spirochaeta zuelzerae in the genus Treponema as Treponema caldaria comb. nov., Treponema stenostrepta comb. nov., and Treponema zuelzerae comb. nov., and emendation of the genus Treponema.</title>
        <authorList>
            <person name="Abt B."/>
            <person name="Goker M."/>
            <person name="Scheuner C."/>
            <person name="Han C."/>
            <person name="Lu M."/>
            <person name="Misra M."/>
            <person name="Lapidus A."/>
            <person name="Nolan M."/>
            <person name="Lucas S."/>
            <person name="Hammon N."/>
            <person name="Deshpande S."/>
            <person name="Cheng J.F."/>
            <person name="Tapia R."/>
            <person name="Goodwin L.A."/>
            <person name="Pitluck S."/>
            <person name="Liolios K."/>
            <person name="Pagani I."/>
            <person name="Ivanova N."/>
            <person name="Mavromatis K."/>
            <person name="Mikhailova N."/>
            <person name="Huntemann M."/>
            <person name="Pati A."/>
            <person name="Chen A."/>
            <person name="Palaniappan K."/>
            <person name="Land M."/>
            <person name="Hauser L."/>
            <person name="Jeffries C.D."/>
            <person name="Rohde M."/>
            <person name="Spring S."/>
            <person name="Gronow S."/>
            <person name="Detter J.C."/>
            <person name="Bristow J."/>
            <person name="Eisen J.A."/>
            <person name="Markowitz V."/>
            <person name="Hugenholtz P."/>
            <person name="Kyrpides N.C."/>
            <person name="Woyke T."/>
            <person name="Klenk H.P."/>
        </authorList>
    </citation>
    <scope>NUCLEOTIDE SEQUENCE</scope>
    <source>
        <strain evidence="5">ATCC 51460 / DSM 7334 / H1</strain>
    </source>
</reference>
<evidence type="ECO:0000259" key="3">
    <source>
        <dbReference type="Pfam" id="PF16656"/>
    </source>
</evidence>
<dbReference type="PANTHER" id="PTHR45867">
    <property type="entry name" value="PURPLE ACID PHOSPHATASE"/>
    <property type="match status" value="1"/>
</dbReference>
<dbReference type="SUPFAM" id="SSF56300">
    <property type="entry name" value="Metallo-dependent phosphatases"/>
    <property type="match status" value="1"/>
</dbReference>
<dbReference type="RefSeq" id="WP_013967687.1">
    <property type="nucleotide sequence ID" value="NC_015732.1"/>
</dbReference>
<dbReference type="PANTHER" id="PTHR45867:SF3">
    <property type="entry name" value="ACID PHOSPHATASE TYPE 7"/>
    <property type="match status" value="1"/>
</dbReference>
<protein>
    <submittedName>
        <fullName evidence="4">Metallophosphoesterase</fullName>
    </submittedName>
</protein>
<evidence type="ECO:0000313" key="4">
    <source>
        <dbReference type="EMBL" id="AEJ18374.1"/>
    </source>
</evidence>
<evidence type="ECO:0000256" key="1">
    <source>
        <dbReference type="ARBA" id="ARBA00022729"/>
    </source>
</evidence>
<dbReference type="InterPro" id="IPR008963">
    <property type="entry name" value="Purple_acid_Pase-like_N"/>
</dbReference>
<proteinExistence type="predicted"/>
<name>F8EYE2_GRAC1</name>
<accession>F8EYE2</accession>
<dbReference type="GO" id="GO:0046872">
    <property type="term" value="F:metal ion binding"/>
    <property type="evidence" value="ECO:0007669"/>
    <property type="project" value="InterPro"/>
</dbReference>
<dbReference type="Gene3D" id="2.60.40.380">
    <property type="entry name" value="Purple acid phosphatase-like, N-terminal"/>
    <property type="match status" value="1"/>
</dbReference>
<evidence type="ECO:0000259" key="2">
    <source>
        <dbReference type="Pfam" id="PF00149"/>
    </source>
</evidence>
<sequence>MYKFIRSLMFAILMVIAPSLFSDDLVVLPRDAIWRFNDSGVDLGSVWREPGYKDFEWKRGRAPLGFGDDVSETDPNIPLATTVSFGADPQNKHMTTYFRTEIEVPSSYKDSKELEVYIHVDDGAVVYFNGVEVFRRGIKDDSKVAYNTPGKFKPKEETFTLPASLLKVGSNLIAAEVHQDGVDSSDLWFEMGLKARGVSAHTTTSTTTSSGAIVRFIPDSSAPRGSITKVTQMFGSDPATTRAFTWYTTFASGSTDVQVVEVIGASPNFSKAFTFSGRVKPSYNSPDELVHMAEAVGLKSGTSYWYRVGDAKLGLWSDVGTFKTMDNKKGPFTFINLADTQAKTEDEAILSAKTLADAVRTVKNAEFMIINGDIVDTGRNEKQWDWVLGHAAETMRNIAFIPAAGNHDEDPYSFIEHFNLPVPKGADIKTGAYYSFDYKNAHFIILNNNEDSPEWADFSLQQIEWFKSDVLAAKARGTDWIILIVHKGPYTTSNHATDEDITGPNGVRTKFAPLAAQLGVDLVFQGHDHSYSRTKSLNGVVYITPGTAGPKVYYLNKKIDSAYWANFVVAKEHPASKYGSDPADQSRPMRGVIQNFLAVTINGKNVSITAYEVDRIKGGLPYVIDTLELKK</sequence>
<organism evidence="4 5">
    <name type="scientific">Gracilinema caldarium (strain ATCC 51460 / DSM 7334 / H1)</name>
    <name type="common">Treponema caldarium</name>
    <dbReference type="NCBI Taxonomy" id="744872"/>
    <lineage>
        <taxon>Bacteria</taxon>
        <taxon>Pseudomonadati</taxon>
        <taxon>Spirochaetota</taxon>
        <taxon>Spirochaetia</taxon>
        <taxon>Spirochaetales</taxon>
        <taxon>Breznakiellaceae</taxon>
        <taxon>Gracilinema</taxon>
    </lineage>
</organism>
<dbReference type="Gene3D" id="3.60.21.10">
    <property type="match status" value="1"/>
</dbReference>
<gene>
    <name evidence="4" type="ordered locus">Spica_0206</name>
</gene>
<dbReference type="InterPro" id="IPR029052">
    <property type="entry name" value="Metallo-depent_PP-like"/>
</dbReference>
<keyword evidence="1" id="KW-0732">Signal</keyword>